<reference evidence="1 2" key="2">
    <citation type="submission" date="2018-06" db="EMBL/GenBank/DDBJ databases">
        <title>Metagenomic assembly of (sub)arctic Cyanobacteria and their associated microbiome from non-axenic cultures.</title>
        <authorList>
            <person name="Baurain D."/>
        </authorList>
    </citation>
    <scope>NUCLEOTIDE SEQUENCE [LARGE SCALE GENOMIC DNA]</scope>
    <source>
        <strain evidence="1">ULC027bin1</strain>
    </source>
</reference>
<organism evidence="1 2">
    <name type="scientific">Phormidesmis priestleyi</name>
    <dbReference type="NCBI Taxonomy" id="268141"/>
    <lineage>
        <taxon>Bacteria</taxon>
        <taxon>Bacillati</taxon>
        <taxon>Cyanobacteriota</taxon>
        <taxon>Cyanophyceae</taxon>
        <taxon>Leptolyngbyales</taxon>
        <taxon>Leptolyngbyaceae</taxon>
        <taxon>Phormidesmis</taxon>
    </lineage>
</organism>
<evidence type="ECO:0000313" key="2">
    <source>
        <dbReference type="Proteomes" id="UP000249794"/>
    </source>
</evidence>
<name>A0A2W4Y1T4_9CYAN</name>
<evidence type="ECO:0000313" key="1">
    <source>
        <dbReference type="EMBL" id="PZO60759.1"/>
    </source>
</evidence>
<dbReference type="Proteomes" id="UP000249794">
    <property type="component" value="Unassembled WGS sequence"/>
</dbReference>
<accession>A0A2W4Y1T4</accession>
<dbReference type="AlphaFoldDB" id="A0A2W4Y1T4"/>
<dbReference type="EMBL" id="QBMP01000007">
    <property type="protein sequence ID" value="PZO60759.1"/>
    <property type="molecule type" value="Genomic_DNA"/>
</dbReference>
<proteinExistence type="predicted"/>
<reference evidence="2" key="1">
    <citation type="submission" date="2018-04" db="EMBL/GenBank/DDBJ databases">
        <authorList>
            <person name="Cornet L."/>
        </authorList>
    </citation>
    <scope>NUCLEOTIDE SEQUENCE [LARGE SCALE GENOMIC DNA]</scope>
</reference>
<comment type="caution">
    <text evidence="1">The sequence shown here is derived from an EMBL/GenBank/DDBJ whole genome shotgun (WGS) entry which is preliminary data.</text>
</comment>
<gene>
    <name evidence="1" type="ORF">DCF15_01635</name>
</gene>
<sequence length="106" mass="11824">MIFDELPGTELILPGLDDLHRGEANTVGALLVAIASTRLIAAGLDFPKDCLAPEPELTLYARLQHERDDAYLYYNALLNRLNSFCNALEFSDKYKQSNDPAALERI</sequence>
<protein>
    <submittedName>
        <fullName evidence="1">Uncharacterized protein</fullName>
    </submittedName>
</protein>